<dbReference type="Proteomes" id="UP000594508">
    <property type="component" value="Chromosome"/>
</dbReference>
<dbReference type="EMBL" id="CP060707">
    <property type="protein sequence ID" value="QPH90127.1"/>
    <property type="molecule type" value="Genomic_DNA"/>
</dbReference>
<protein>
    <submittedName>
        <fullName evidence="1">Uncharacterized protein</fullName>
    </submittedName>
</protein>
<gene>
    <name evidence="1" type="ORF">CVT00_00855</name>
</gene>
<accession>A0A7S9WR23</accession>
<evidence type="ECO:0000313" key="2">
    <source>
        <dbReference type="Proteomes" id="UP000594508"/>
    </source>
</evidence>
<proteinExistence type="predicted"/>
<sequence length="150" mass="17326">MKKILLIVSAISMFCWSSEIVVDCDESYEEKICNGDYSCVASKCIYKNTDLLGAYKHYLKQYFQDDTKEIYKSASKEMKMPNLNKTTRLEYKFKSRPENSENICYFSLTRAGKNYLKLEYNDCSNESLFNVDFKKVNNGIEVILDGDSGA</sequence>
<dbReference type="RefSeq" id="WP_103558240.1">
    <property type="nucleotide sequence ID" value="NZ_CP060707.1"/>
</dbReference>
<dbReference type="AlphaFoldDB" id="A0A7S9WR23"/>
<organism evidence="1 2">
    <name type="scientific">Campylobacter concisus</name>
    <dbReference type="NCBI Taxonomy" id="199"/>
    <lineage>
        <taxon>Bacteria</taxon>
        <taxon>Pseudomonadati</taxon>
        <taxon>Campylobacterota</taxon>
        <taxon>Epsilonproteobacteria</taxon>
        <taxon>Campylobacterales</taxon>
        <taxon>Campylobacteraceae</taxon>
        <taxon>Campylobacter</taxon>
    </lineage>
</organism>
<evidence type="ECO:0000313" key="1">
    <source>
        <dbReference type="EMBL" id="QPH90127.1"/>
    </source>
</evidence>
<reference evidence="1 2" key="1">
    <citation type="journal article" date="2018" name="Emerg. Microbes Infect.">
        <title>Genomic analysis of oral Campylobacter concisus strains identified a potential bacterial molecular marker associated with active Crohn's disease.</title>
        <authorList>
            <person name="Liu F."/>
            <person name="Ma R."/>
            <person name="Tay C.Y.A."/>
            <person name="Octavia S."/>
            <person name="Lan R."/>
            <person name="Chung H.K.L."/>
            <person name="Riordan S.M."/>
            <person name="Grimm M.C."/>
            <person name="Leong R.W."/>
            <person name="Tanaka M.M."/>
            <person name="Connor S."/>
            <person name="Zhang L."/>
        </authorList>
    </citation>
    <scope>NUCLEOTIDE SEQUENCE [LARGE SCALE GENOMIC DNA]</scope>
    <source>
        <strain evidence="1 2">P1CDO2</strain>
    </source>
</reference>
<name>A0A7S9WR23_9BACT</name>